<dbReference type="EMBL" id="CP048630">
    <property type="protein sequence ID" value="QIB32506.1"/>
    <property type="molecule type" value="Genomic_DNA"/>
</dbReference>
<dbReference type="RefSeq" id="WP_163073457.1">
    <property type="nucleotide sequence ID" value="NZ_CP048630.1"/>
</dbReference>
<sequence length="70" mass="7485">MNSFSPIVVAAALALAGLLAVPYVTAADAIDRTGAPANARQGYRSCFMQKRAVFVGSPRMESIPHCVYQR</sequence>
<organism evidence="2 3">
    <name type="scientific">Ancylobacter pratisalsi</name>
    <dbReference type="NCBI Taxonomy" id="1745854"/>
    <lineage>
        <taxon>Bacteria</taxon>
        <taxon>Pseudomonadati</taxon>
        <taxon>Pseudomonadota</taxon>
        <taxon>Alphaproteobacteria</taxon>
        <taxon>Hyphomicrobiales</taxon>
        <taxon>Xanthobacteraceae</taxon>
        <taxon>Ancylobacter</taxon>
    </lineage>
</organism>
<gene>
    <name evidence="2" type="ORF">G3A50_01425</name>
</gene>
<proteinExistence type="predicted"/>
<dbReference type="KEGG" id="apra:G3A50_01425"/>
<name>A0A6P1YII8_9HYPH</name>
<dbReference type="Proteomes" id="UP000464751">
    <property type="component" value="Chromosome"/>
</dbReference>
<protein>
    <submittedName>
        <fullName evidence="2">Uncharacterized protein</fullName>
    </submittedName>
</protein>
<feature type="signal peptide" evidence="1">
    <location>
        <begin position="1"/>
        <end position="26"/>
    </location>
</feature>
<evidence type="ECO:0000256" key="1">
    <source>
        <dbReference type="SAM" id="SignalP"/>
    </source>
</evidence>
<keyword evidence="3" id="KW-1185">Reference proteome</keyword>
<accession>A0A6P1YII8</accession>
<keyword evidence="1" id="KW-0732">Signal</keyword>
<evidence type="ECO:0000313" key="3">
    <source>
        <dbReference type="Proteomes" id="UP000464751"/>
    </source>
</evidence>
<reference evidence="2 3" key="1">
    <citation type="submission" date="2020-02" db="EMBL/GenBank/DDBJ databases">
        <authorList>
            <person name="Li G."/>
        </authorList>
    </citation>
    <scope>NUCLEOTIDE SEQUENCE [LARGE SCALE GENOMIC DNA]</scope>
    <source>
        <strain evidence="2 3">DSM 102029</strain>
    </source>
</reference>
<dbReference type="AlphaFoldDB" id="A0A6P1YII8"/>
<evidence type="ECO:0000313" key="2">
    <source>
        <dbReference type="EMBL" id="QIB32506.1"/>
    </source>
</evidence>
<feature type="chain" id="PRO_5026910577" evidence="1">
    <location>
        <begin position="27"/>
        <end position="70"/>
    </location>
</feature>